<sequence length="542" mass="58466">MDYQAIIDRGALLREVYPELQALFPSAPALAKALNLVLSPLEGGEAGQRAEALRQPWRSLNAVTDNTQRRRLIAEKKAARAKYLEIAETNKQNNRWCYGGRLSRKQRDFLWQHIHKLRSLKFPASWEVCELMTGYTTKGAKDGYERWKARQSPESLAALSHEAEQTYMDDWNLFVESPDSDAELPDDNDRPTHWNAPLGESDAPDEWVLGKDYPYPCVYKANVLKFLQTKEGAEFEEPIVRLEIMARKMQELAVAKQVKVGIKWSQCSWDMNDHEDYPTTSDNAFKHVKSLRVGHKNSLARQIDDAVVKLRSAVPDSDFAGVLNDLADAVGKGILSSSYSPKRPRQEETAEMDIPSPPAKTPRTASATVSTTPAKTPSVTPAKTPSATPATAAPTTPAMTASTTPAMTASTTPAVTASPLSFLEPASTTPAKTASATPAKTPSATTSTTASATAPATASATASASASPTPAKTPSATTSATAPATASATASASASPTPAKTATVTEDPVEKISVDDALAQLKVKGHFPKYVQQISREDIMRL</sequence>
<feature type="region of interest" description="Disordered" evidence="1">
    <location>
        <begin position="178"/>
        <end position="199"/>
    </location>
</feature>
<accession>A0A9W6TG01</accession>
<dbReference type="AlphaFoldDB" id="A0A9W6TG01"/>
<dbReference type="OrthoDB" id="10615358at2759"/>
<name>A0A9W6TG01_9STRA</name>
<feature type="compositionally biased region" description="Low complexity" evidence="1">
    <location>
        <begin position="425"/>
        <end position="503"/>
    </location>
</feature>
<dbReference type="Proteomes" id="UP001165083">
    <property type="component" value="Unassembled WGS sequence"/>
</dbReference>
<evidence type="ECO:0000256" key="1">
    <source>
        <dbReference type="SAM" id="MobiDB-lite"/>
    </source>
</evidence>
<evidence type="ECO:0000313" key="3">
    <source>
        <dbReference type="Proteomes" id="UP001165083"/>
    </source>
</evidence>
<reference evidence="2" key="1">
    <citation type="submission" date="2023-04" db="EMBL/GenBank/DDBJ databases">
        <title>Phytophthora lilii NBRC 32176.</title>
        <authorList>
            <person name="Ichikawa N."/>
            <person name="Sato H."/>
            <person name="Tonouchi N."/>
        </authorList>
    </citation>
    <scope>NUCLEOTIDE SEQUENCE</scope>
    <source>
        <strain evidence="2">NBRC 32176</strain>
    </source>
</reference>
<feature type="region of interest" description="Disordered" evidence="1">
    <location>
        <begin position="425"/>
        <end position="507"/>
    </location>
</feature>
<protein>
    <submittedName>
        <fullName evidence="2">Unnamed protein product</fullName>
    </submittedName>
</protein>
<gene>
    <name evidence="2" type="ORF">Plil01_000285800</name>
</gene>
<organism evidence="2 3">
    <name type="scientific">Phytophthora lilii</name>
    <dbReference type="NCBI Taxonomy" id="2077276"/>
    <lineage>
        <taxon>Eukaryota</taxon>
        <taxon>Sar</taxon>
        <taxon>Stramenopiles</taxon>
        <taxon>Oomycota</taxon>
        <taxon>Peronosporomycetes</taxon>
        <taxon>Peronosporales</taxon>
        <taxon>Peronosporaceae</taxon>
        <taxon>Phytophthora</taxon>
    </lineage>
</organism>
<proteinExistence type="predicted"/>
<feature type="compositionally biased region" description="Low complexity" evidence="1">
    <location>
        <begin position="364"/>
        <end position="413"/>
    </location>
</feature>
<dbReference type="EMBL" id="BSXW01000108">
    <property type="protein sequence ID" value="GMF12218.1"/>
    <property type="molecule type" value="Genomic_DNA"/>
</dbReference>
<keyword evidence="3" id="KW-1185">Reference proteome</keyword>
<comment type="caution">
    <text evidence="2">The sequence shown here is derived from an EMBL/GenBank/DDBJ whole genome shotgun (WGS) entry which is preliminary data.</text>
</comment>
<evidence type="ECO:0000313" key="2">
    <source>
        <dbReference type="EMBL" id="GMF12218.1"/>
    </source>
</evidence>
<feature type="region of interest" description="Disordered" evidence="1">
    <location>
        <begin position="334"/>
        <end position="413"/>
    </location>
</feature>